<keyword evidence="2" id="KW-0808">Transferase</keyword>
<keyword evidence="6" id="KW-1185">Reference proteome</keyword>
<dbReference type="InterPro" id="IPR003616">
    <property type="entry name" value="Post-SET_dom"/>
</dbReference>
<dbReference type="GO" id="GO:0032259">
    <property type="term" value="P:methylation"/>
    <property type="evidence" value="ECO:0007669"/>
    <property type="project" value="UniProtKB-KW"/>
</dbReference>
<feature type="region of interest" description="Disordered" evidence="3">
    <location>
        <begin position="161"/>
        <end position="206"/>
    </location>
</feature>
<comment type="caution">
    <text evidence="5">The sequence shown here is derived from an EMBL/GenBank/DDBJ whole genome shotgun (WGS) entry which is preliminary data.</text>
</comment>
<reference evidence="5 6" key="1">
    <citation type="submission" date="2015-09" db="EMBL/GenBank/DDBJ databases">
        <title>Host preference determinants of Valsa canker pathogens revealed by comparative genomics.</title>
        <authorList>
            <person name="Yin Z."/>
            <person name="Huang L."/>
        </authorList>
    </citation>
    <scope>NUCLEOTIDE SEQUENCE [LARGE SCALE GENOMIC DNA]</scope>
    <source>
        <strain evidence="5 6">YSFL</strain>
    </source>
</reference>
<protein>
    <recommendedName>
        <fullName evidence="4">Post-SET domain-containing protein</fullName>
    </recommendedName>
</protein>
<feature type="region of interest" description="Disordered" evidence="3">
    <location>
        <begin position="243"/>
        <end position="278"/>
    </location>
</feature>
<proteinExistence type="predicted"/>
<dbReference type="EMBL" id="LJZO01000025">
    <property type="protein sequence ID" value="ROV95150.1"/>
    <property type="molecule type" value="Genomic_DNA"/>
</dbReference>
<accession>A0A423VVX9</accession>
<dbReference type="OrthoDB" id="5984008at2759"/>
<evidence type="ECO:0000313" key="5">
    <source>
        <dbReference type="EMBL" id="ROV95150.1"/>
    </source>
</evidence>
<dbReference type="PANTHER" id="PTHR12350:SF19">
    <property type="entry name" value="SET DOMAIN-CONTAINING PROTEIN"/>
    <property type="match status" value="1"/>
</dbReference>
<evidence type="ECO:0000313" key="6">
    <source>
        <dbReference type="Proteomes" id="UP000284375"/>
    </source>
</evidence>
<dbReference type="InterPro" id="IPR046341">
    <property type="entry name" value="SET_dom_sf"/>
</dbReference>
<feature type="domain" description="Post-SET" evidence="4">
    <location>
        <begin position="121"/>
        <end position="137"/>
    </location>
</feature>
<dbReference type="Proteomes" id="UP000284375">
    <property type="component" value="Unassembled WGS sequence"/>
</dbReference>
<gene>
    <name evidence="5" type="ORF">VSDG_05774</name>
</gene>
<evidence type="ECO:0000256" key="1">
    <source>
        <dbReference type="ARBA" id="ARBA00022603"/>
    </source>
</evidence>
<evidence type="ECO:0000259" key="4">
    <source>
        <dbReference type="PROSITE" id="PS50868"/>
    </source>
</evidence>
<keyword evidence="1" id="KW-0489">Methyltransferase</keyword>
<dbReference type="AlphaFoldDB" id="A0A423VVX9"/>
<dbReference type="SUPFAM" id="SSF82199">
    <property type="entry name" value="SET domain"/>
    <property type="match status" value="1"/>
</dbReference>
<organism evidence="5 6">
    <name type="scientific">Cytospora chrysosperma</name>
    <name type="common">Cytospora canker fungus</name>
    <name type="synonym">Sphaeria chrysosperma</name>
    <dbReference type="NCBI Taxonomy" id="252740"/>
    <lineage>
        <taxon>Eukaryota</taxon>
        <taxon>Fungi</taxon>
        <taxon>Dikarya</taxon>
        <taxon>Ascomycota</taxon>
        <taxon>Pezizomycotina</taxon>
        <taxon>Sordariomycetes</taxon>
        <taxon>Sordariomycetidae</taxon>
        <taxon>Diaporthales</taxon>
        <taxon>Cytosporaceae</taxon>
        <taxon>Cytospora</taxon>
    </lineage>
</organism>
<evidence type="ECO:0000256" key="3">
    <source>
        <dbReference type="SAM" id="MobiDB-lite"/>
    </source>
</evidence>
<dbReference type="Gene3D" id="2.170.270.10">
    <property type="entry name" value="SET domain"/>
    <property type="match status" value="1"/>
</dbReference>
<evidence type="ECO:0000256" key="2">
    <source>
        <dbReference type="ARBA" id="ARBA00022679"/>
    </source>
</evidence>
<dbReference type="GO" id="GO:0008168">
    <property type="term" value="F:methyltransferase activity"/>
    <property type="evidence" value="ECO:0007669"/>
    <property type="project" value="UniProtKB-KW"/>
</dbReference>
<name>A0A423VVX9_CYTCH</name>
<dbReference type="PROSITE" id="PS50868">
    <property type="entry name" value="POST_SET"/>
    <property type="match status" value="1"/>
</dbReference>
<feature type="compositionally biased region" description="Basic and acidic residues" evidence="3">
    <location>
        <begin position="161"/>
        <end position="171"/>
    </location>
</feature>
<sequence length="278" mass="30162">MAALKPHWQQPSHPDVQHVIIDEGHFTSKSLSKVAVAPFGIFADLSYPPCTIAEKPTYATVQVGRDKHINLNSDLLYMNHSCEPSLIMDVKNGHVLAGPKGLKPNDELTFFYPSTEWEMAQPFDCACGTPSCHGIISGARDMSPSQLEGYWLAGHIRELKREQKEQEERKAQPATSNGTTAAASALPSQMTTPPEQQPDPPALRTSVSLDAEDPTVQALQQALDHAEKVVVAARTALVSYMDVSKSAGGDDDEKCSDRVKHRGTFGEGGDPSRRTSSA</sequence>
<dbReference type="PANTHER" id="PTHR12350">
    <property type="entry name" value="HISTONE-LYSINE N-METHYLTRANSFERASE-RELATED"/>
    <property type="match status" value="1"/>
</dbReference>
<dbReference type="STRING" id="252740.A0A423VVX9"/>
<dbReference type="InterPro" id="IPR053201">
    <property type="entry name" value="Flavunoidine_N-MTase"/>
</dbReference>
<feature type="compositionally biased region" description="Low complexity" evidence="3">
    <location>
        <begin position="172"/>
        <end position="185"/>
    </location>
</feature>